<dbReference type="PRINTS" id="PR01713">
    <property type="entry name" value="NUCEPIMERASE"/>
</dbReference>
<sequence length="319" mass="33981">MHSPLGIDAGEYDVTDRRILVTGGAGFIGSHLVDTLVEDNAVTVLDDFSNGRAENVHLNANVIDGDVRDREVLKRAMRDTEIVFHQAGIVSVEQSISSPTTSHDVNAGGAVTVLDVARQTDTRVVAASSAAVYGHPPEVPISEDTRFRPTSPYGIDKATLDHYTRQVETLYGLPTVSLRYFNVYGPRQSATDYSGVISTFGAQAAAGERLTVHGDGTQTRDFVHVSDVVRANLCAATTDHTGEAFNIGTGEQTSINELAALVCEVTGSDPGVTHTAGRDGDIDHSCADTDKASNRLGFEAEVDLASGLRTILTPSRRTQ</sequence>
<dbReference type="Pfam" id="PF01370">
    <property type="entry name" value="Epimerase"/>
    <property type="match status" value="1"/>
</dbReference>
<feature type="domain" description="NAD-dependent epimerase/dehydratase" evidence="2">
    <location>
        <begin position="19"/>
        <end position="248"/>
    </location>
</feature>
<dbReference type="SUPFAM" id="SSF51735">
    <property type="entry name" value="NAD(P)-binding Rossmann-fold domains"/>
    <property type="match status" value="1"/>
</dbReference>
<dbReference type="RefSeq" id="WP_159765165.1">
    <property type="nucleotide sequence ID" value="NZ_WUUT01000007.1"/>
</dbReference>
<dbReference type="Gene3D" id="3.40.50.720">
    <property type="entry name" value="NAD(P)-binding Rossmann-like Domain"/>
    <property type="match status" value="1"/>
</dbReference>
<proteinExistence type="inferred from homology"/>
<dbReference type="PANTHER" id="PTHR43000">
    <property type="entry name" value="DTDP-D-GLUCOSE 4,6-DEHYDRATASE-RELATED"/>
    <property type="match status" value="1"/>
</dbReference>
<reference evidence="3 4" key="1">
    <citation type="submission" date="2019-12" db="EMBL/GenBank/DDBJ databases">
        <title>Isolation and characterization of three novel carbon monoxide-oxidizing members of Halobacteria from salione crusts and soils.</title>
        <authorList>
            <person name="Myers M.R."/>
            <person name="King G.M."/>
        </authorList>
    </citation>
    <scope>NUCLEOTIDE SEQUENCE [LARGE SCALE GENOMIC DNA]</scope>
    <source>
        <strain evidence="3 4">WSH3</strain>
    </source>
</reference>
<dbReference type="InterPro" id="IPR001509">
    <property type="entry name" value="Epimerase_deHydtase"/>
</dbReference>
<dbReference type="InterPro" id="IPR036291">
    <property type="entry name" value="NAD(P)-bd_dom_sf"/>
</dbReference>
<dbReference type="AlphaFoldDB" id="A0A6B0T4D8"/>
<evidence type="ECO:0000313" key="3">
    <source>
        <dbReference type="EMBL" id="MXR52975.1"/>
    </source>
</evidence>
<accession>A0A6B0T4D8</accession>
<dbReference type="OrthoDB" id="4907at2157"/>
<name>A0A6B0T4D8_9EURY</name>
<comment type="caution">
    <text evidence="3">The sequence shown here is derived from an EMBL/GenBank/DDBJ whole genome shotgun (WGS) entry which is preliminary data.</text>
</comment>
<dbReference type="EMBL" id="WUUT01000007">
    <property type="protein sequence ID" value="MXR52975.1"/>
    <property type="molecule type" value="Genomic_DNA"/>
</dbReference>
<evidence type="ECO:0000313" key="4">
    <source>
        <dbReference type="Proteomes" id="UP000466535"/>
    </source>
</evidence>
<comment type="similarity">
    <text evidence="1">Belongs to the NAD(P)-dependent epimerase/dehydratase family.</text>
</comment>
<organism evidence="3 4">
    <name type="scientific">Halovenus carboxidivorans</name>
    <dbReference type="NCBI Taxonomy" id="2692199"/>
    <lineage>
        <taxon>Archaea</taxon>
        <taxon>Methanobacteriati</taxon>
        <taxon>Methanobacteriota</taxon>
        <taxon>Stenosarchaea group</taxon>
        <taxon>Halobacteria</taxon>
        <taxon>Halobacteriales</taxon>
        <taxon>Haloarculaceae</taxon>
        <taxon>Halovenus</taxon>
    </lineage>
</organism>
<evidence type="ECO:0000256" key="1">
    <source>
        <dbReference type="ARBA" id="ARBA00007637"/>
    </source>
</evidence>
<dbReference type="Proteomes" id="UP000466535">
    <property type="component" value="Unassembled WGS sequence"/>
</dbReference>
<gene>
    <name evidence="3" type="ORF">GRX03_15355</name>
</gene>
<protein>
    <submittedName>
        <fullName evidence="3">NAD-dependent epimerase/dehydratase family protein</fullName>
    </submittedName>
</protein>
<dbReference type="Gene3D" id="3.90.25.10">
    <property type="entry name" value="UDP-galactose 4-epimerase, domain 1"/>
    <property type="match status" value="1"/>
</dbReference>
<keyword evidence="4" id="KW-1185">Reference proteome</keyword>
<evidence type="ECO:0000259" key="2">
    <source>
        <dbReference type="Pfam" id="PF01370"/>
    </source>
</evidence>